<evidence type="ECO:0000313" key="1">
    <source>
        <dbReference type="EMBL" id="RZC02966.1"/>
    </source>
</evidence>
<accession>A0A445JWU7</accession>
<evidence type="ECO:0000313" key="2">
    <source>
        <dbReference type="Proteomes" id="UP000289340"/>
    </source>
</evidence>
<name>A0A445JWU7_GLYSO</name>
<dbReference type="Proteomes" id="UP000289340">
    <property type="component" value="Chromosome 7"/>
</dbReference>
<reference evidence="1 2" key="1">
    <citation type="submission" date="2018-09" db="EMBL/GenBank/DDBJ databases">
        <title>A high-quality reference genome of wild soybean provides a powerful tool to mine soybean genomes.</title>
        <authorList>
            <person name="Xie M."/>
            <person name="Chung C.Y.L."/>
            <person name="Li M.-W."/>
            <person name="Wong F.-L."/>
            <person name="Chan T.-F."/>
            <person name="Lam H.-M."/>
        </authorList>
    </citation>
    <scope>NUCLEOTIDE SEQUENCE [LARGE SCALE GENOMIC DNA]</scope>
    <source>
        <strain evidence="2">cv. W05</strain>
        <tissue evidence="1">Hypocotyl of etiolated seedlings</tissue>
    </source>
</reference>
<protein>
    <submittedName>
        <fullName evidence="1">Uncharacterized protein</fullName>
    </submittedName>
</protein>
<proteinExistence type="predicted"/>
<keyword evidence="2" id="KW-1185">Reference proteome</keyword>
<comment type="caution">
    <text evidence="1">The sequence shown here is derived from an EMBL/GenBank/DDBJ whole genome shotgun (WGS) entry which is preliminary data.</text>
</comment>
<gene>
    <name evidence="1" type="ORF">D0Y65_017874</name>
</gene>
<dbReference type="AlphaFoldDB" id="A0A445JWU7"/>
<dbReference type="EMBL" id="QZWG01000007">
    <property type="protein sequence ID" value="RZC02966.1"/>
    <property type="molecule type" value="Genomic_DNA"/>
</dbReference>
<sequence length="176" mass="19373">MIKKLIKVSYNRDAMRFFHFLISNSCYGITVPRSMEDHGQNQRKRHNVFGAFVDKSLGYPSSGADDHDPKKLKPNSEAPLSTIDQQIPALPLPNILVSAFKENTTDGVKFQLFVSKSYTQSTSTSPPPVYTLKVTNASTSNADVEPAGNIVDGGVAPVLTETRLIAEGQFMLRSRL</sequence>
<organism evidence="1 2">
    <name type="scientific">Glycine soja</name>
    <name type="common">Wild soybean</name>
    <dbReference type="NCBI Taxonomy" id="3848"/>
    <lineage>
        <taxon>Eukaryota</taxon>
        <taxon>Viridiplantae</taxon>
        <taxon>Streptophyta</taxon>
        <taxon>Embryophyta</taxon>
        <taxon>Tracheophyta</taxon>
        <taxon>Spermatophyta</taxon>
        <taxon>Magnoliopsida</taxon>
        <taxon>eudicotyledons</taxon>
        <taxon>Gunneridae</taxon>
        <taxon>Pentapetalae</taxon>
        <taxon>rosids</taxon>
        <taxon>fabids</taxon>
        <taxon>Fabales</taxon>
        <taxon>Fabaceae</taxon>
        <taxon>Papilionoideae</taxon>
        <taxon>50 kb inversion clade</taxon>
        <taxon>NPAAA clade</taxon>
        <taxon>indigoferoid/millettioid clade</taxon>
        <taxon>Phaseoleae</taxon>
        <taxon>Glycine</taxon>
        <taxon>Glycine subgen. Soja</taxon>
    </lineage>
</organism>